<keyword evidence="3" id="KW-1185">Reference proteome</keyword>
<evidence type="ECO:0000313" key="3">
    <source>
        <dbReference type="Proteomes" id="UP000535511"/>
    </source>
</evidence>
<comment type="caution">
    <text evidence="2">The sequence shown here is derived from an EMBL/GenBank/DDBJ whole genome shotgun (WGS) entry which is preliminary data.</text>
</comment>
<name>A0A7Y9E353_9ACTN</name>
<dbReference type="GO" id="GO:0009231">
    <property type="term" value="P:riboflavin biosynthetic process"/>
    <property type="evidence" value="ECO:0007669"/>
    <property type="project" value="InterPro"/>
</dbReference>
<evidence type="ECO:0000313" key="2">
    <source>
        <dbReference type="EMBL" id="NYD40070.1"/>
    </source>
</evidence>
<dbReference type="InterPro" id="IPR024072">
    <property type="entry name" value="DHFR-like_dom_sf"/>
</dbReference>
<sequence length="180" mass="19752">MRKLVAYMIVSADGVAQDPEEFVSDFDEEMDADLAEAIETQDTVLLGRTMHDQWSRYWPDAEHQPFADFINTVQKYVATATPLMGGWTNAEAISGPVDDFVRALKASDEGGDIGVHGSITLTQSLLASGLVDELRLLVAPCVVGRGRRLFQDDVAHSLELVRSTSTPSGSLLVHYRVRTD</sequence>
<gene>
    <name evidence="2" type="ORF">BJZ21_000153</name>
</gene>
<dbReference type="AlphaFoldDB" id="A0A7Y9E353"/>
<dbReference type="InterPro" id="IPR050765">
    <property type="entry name" value="Riboflavin_Biosynth_HTPR"/>
</dbReference>
<dbReference type="SUPFAM" id="SSF53597">
    <property type="entry name" value="Dihydrofolate reductase-like"/>
    <property type="match status" value="1"/>
</dbReference>
<dbReference type="Pfam" id="PF01872">
    <property type="entry name" value="RibD_C"/>
    <property type="match status" value="1"/>
</dbReference>
<dbReference type="InterPro" id="IPR002734">
    <property type="entry name" value="RibDG_C"/>
</dbReference>
<organism evidence="2 3">
    <name type="scientific">Nocardioides panaciterrulae</name>
    <dbReference type="NCBI Taxonomy" id="661492"/>
    <lineage>
        <taxon>Bacteria</taxon>
        <taxon>Bacillati</taxon>
        <taxon>Actinomycetota</taxon>
        <taxon>Actinomycetes</taxon>
        <taxon>Propionibacteriales</taxon>
        <taxon>Nocardioidaceae</taxon>
        <taxon>Nocardioides</taxon>
    </lineage>
</organism>
<dbReference type="GO" id="GO:0008703">
    <property type="term" value="F:5-amino-6-(5-phosphoribosylamino)uracil reductase activity"/>
    <property type="evidence" value="ECO:0007669"/>
    <property type="project" value="InterPro"/>
</dbReference>
<dbReference type="EMBL" id="JACCBG010000001">
    <property type="protein sequence ID" value="NYD40070.1"/>
    <property type="molecule type" value="Genomic_DNA"/>
</dbReference>
<protein>
    <submittedName>
        <fullName evidence="2">Dihydrofolate reductase</fullName>
    </submittedName>
</protein>
<evidence type="ECO:0000259" key="1">
    <source>
        <dbReference type="Pfam" id="PF01872"/>
    </source>
</evidence>
<accession>A0A7Y9E353</accession>
<dbReference type="Gene3D" id="3.40.430.10">
    <property type="entry name" value="Dihydrofolate Reductase, subunit A"/>
    <property type="match status" value="1"/>
</dbReference>
<reference evidence="2 3" key="1">
    <citation type="submission" date="2020-07" db="EMBL/GenBank/DDBJ databases">
        <title>Sequencing the genomes of 1000 actinobacteria strains.</title>
        <authorList>
            <person name="Klenk H.-P."/>
        </authorList>
    </citation>
    <scope>NUCLEOTIDE SEQUENCE [LARGE SCALE GENOMIC DNA]</scope>
    <source>
        <strain evidence="2 3">DSM 21350</strain>
    </source>
</reference>
<dbReference type="PANTHER" id="PTHR38011:SF11">
    <property type="entry name" value="2,5-DIAMINO-6-RIBOSYLAMINO-4(3H)-PYRIMIDINONE 5'-PHOSPHATE REDUCTASE"/>
    <property type="match status" value="1"/>
</dbReference>
<dbReference type="RefSeq" id="WP_179662005.1">
    <property type="nucleotide sequence ID" value="NZ_JACCBG010000001.1"/>
</dbReference>
<feature type="domain" description="Bacterial bifunctional deaminase-reductase C-terminal" evidence="1">
    <location>
        <begin position="3"/>
        <end position="169"/>
    </location>
</feature>
<proteinExistence type="predicted"/>
<dbReference type="Proteomes" id="UP000535511">
    <property type="component" value="Unassembled WGS sequence"/>
</dbReference>
<dbReference type="PANTHER" id="PTHR38011">
    <property type="entry name" value="DIHYDROFOLATE REDUCTASE FAMILY PROTEIN (AFU_ORTHOLOGUE AFUA_8G06820)"/>
    <property type="match status" value="1"/>
</dbReference>